<sequence>MDLLLVSGLIGSLMYFKKEDMDTEEHTEEHTDIIKTVPDIIKTNPSIIIVDKDAEFNDQNRELKGLCTDIVVNDFFSTQDSLYNFLMLVYNMFEKNIQKYVKHNKLNKNDIFFTFKGGNILRIISKELILELPELAANKINNFYKDFFKRSDADFSIYINPKLEDYDKIYNEWCIISYYLQDKIRTIISNNLTDYFDYFKYNENYSQTLLKQNLDAFNRSNSVSDVENSSYYKTVFTDLIFENTSVNNLDYYTSLDDFITENSDDENGLIRSDIKSSGSFMYISLNKTLEFKSGDGGITKFALIRTKINFNLVAENNQGGEGQRKGQGHRKGQEKTLNMGGELIDVSIPHRKDVTINDVFNHLDKAISRYTITNKDKSLEFNSYSLLFLIEDLEKILFHVAEYPWDDNKYVKRLNRLCYLYFLDMFVREKNNMNRKSILQSINNKINIKEVENTDGNKDKDNKPGENVIHLNRMLWYYNYIKNKMGGDLDNKMGEFKTNITDNLKRLQEGFNDVETYCKNGPGNIDEENIYTTSINNLV</sequence>
<dbReference type="AlphaFoldDB" id="A0A6C0ELK8"/>
<organism evidence="1">
    <name type="scientific">viral metagenome</name>
    <dbReference type="NCBI Taxonomy" id="1070528"/>
    <lineage>
        <taxon>unclassified sequences</taxon>
        <taxon>metagenomes</taxon>
        <taxon>organismal metagenomes</taxon>
    </lineage>
</organism>
<proteinExistence type="predicted"/>
<evidence type="ECO:0000313" key="1">
    <source>
        <dbReference type="EMBL" id="QHT29210.1"/>
    </source>
</evidence>
<dbReference type="EMBL" id="MN738871">
    <property type="protein sequence ID" value="QHT29210.1"/>
    <property type="molecule type" value="Genomic_DNA"/>
</dbReference>
<reference evidence="1" key="1">
    <citation type="journal article" date="2020" name="Nature">
        <title>Giant virus diversity and host interactions through global metagenomics.</title>
        <authorList>
            <person name="Schulz F."/>
            <person name="Roux S."/>
            <person name="Paez-Espino D."/>
            <person name="Jungbluth S."/>
            <person name="Walsh D.A."/>
            <person name="Denef V.J."/>
            <person name="McMahon K.D."/>
            <person name="Konstantinidis K.T."/>
            <person name="Eloe-Fadrosh E.A."/>
            <person name="Kyrpides N.C."/>
            <person name="Woyke T."/>
        </authorList>
    </citation>
    <scope>NUCLEOTIDE SEQUENCE</scope>
    <source>
        <strain evidence="1">GVMAG-M-3300001351-8</strain>
    </source>
</reference>
<protein>
    <submittedName>
        <fullName evidence="1">Uncharacterized protein</fullName>
    </submittedName>
</protein>
<accession>A0A6C0ELK8</accession>
<name>A0A6C0ELK8_9ZZZZ</name>